<dbReference type="Proteomes" id="UP000178615">
    <property type="component" value="Unassembled WGS sequence"/>
</dbReference>
<keyword evidence="1" id="KW-0732">Signal</keyword>
<dbReference type="EMBL" id="MEUV01000008">
    <property type="protein sequence ID" value="OGC46302.1"/>
    <property type="molecule type" value="Genomic_DNA"/>
</dbReference>
<organism evidence="2 3">
    <name type="scientific">candidate division WWE3 bacterium RBG_19FT_COMBO_34_6</name>
    <dbReference type="NCBI Taxonomy" id="1802612"/>
    <lineage>
        <taxon>Bacteria</taxon>
        <taxon>Katanobacteria</taxon>
    </lineage>
</organism>
<accession>A0A1F4UN64</accession>
<feature type="chain" id="PRO_5009514882" description="CBM-cenC domain-containing protein" evidence="1">
    <location>
        <begin position="28"/>
        <end position="650"/>
    </location>
</feature>
<protein>
    <recommendedName>
        <fullName evidence="4">CBM-cenC domain-containing protein</fullName>
    </recommendedName>
</protein>
<evidence type="ECO:0000256" key="1">
    <source>
        <dbReference type="SAM" id="SignalP"/>
    </source>
</evidence>
<evidence type="ECO:0000313" key="3">
    <source>
        <dbReference type="Proteomes" id="UP000178615"/>
    </source>
</evidence>
<comment type="caution">
    <text evidence="2">The sequence shown here is derived from an EMBL/GenBank/DDBJ whole genome shotgun (WGS) entry which is preliminary data.</text>
</comment>
<sequence length="650" mass="71917">MPRNIFLYSKIAAFLVISMLLSNIALAADVTSPTTTYTKNPANPNGNNGWYITPVNFELNAIDLESGVKEIHYKIDDNPWQIVSFSDSLNLVTNPSFEIPGSTSTSMQGWEVTINDGQASHSRDTGEYLTGYETSSARIIASAGPWHGINNKDLFAVAEPFGNMSASLWMKTSNVVGNAYFIIYIVSQDGLGNITYSQISQSDMLTGITGWTKLSTNFVVNDANAIGVYIDFGLNSSGTIWVDAASISESTTSTSTNVSIVTDGSNHTLEFFSVDNANNSEFSLCPATNCARVSIDQTPPGNWHDSGAYRSLGGAEHELFVFTNVDDPASGLSTNTNNYMYTVDDHPDFGHYANLLHCNTAWKSGESIQLEEYPLTPGLKTFLLTTQKTDFCNSNWKICKTVRFFAEDMAGNDNSKDFCINGPWIKIRGEGIVRSNQNIDMIAEPEEDNTDGLIELLGNMIDFFSSTTDWIVKPSPTPQDFTYSDYFNKVGSKTTLNDTLIASTGVYYKNGDFEISNQSLPNDYDENDFDQVVFINGNLRINSGITISENSTSLFVVSGNVEIAKAVEYVDLAIFSDQDIYTAYDINPDEATKTLYLKGLYSADKIYFQRTLQGTNNQKDPAVDITYEPKYLLQIRDIFGKNYVIWKLVK</sequence>
<name>A0A1F4UN64_UNCKA</name>
<reference evidence="2 3" key="1">
    <citation type="journal article" date="2016" name="Nat. Commun.">
        <title>Thousands of microbial genomes shed light on interconnected biogeochemical processes in an aquifer system.</title>
        <authorList>
            <person name="Anantharaman K."/>
            <person name="Brown C.T."/>
            <person name="Hug L.A."/>
            <person name="Sharon I."/>
            <person name="Castelle C.J."/>
            <person name="Probst A.J."/>
            <person name="Thomas B.C."/>
            <person name="Singh A."/>
            <person name="Wilkins M.J."/>
            <person name="Karaoz U."/>
            <person name="Brodie E.L."/>
            <person name="Williams K.H."/>
            <person name="Hubbard S.S."/>
            <person name="Banfield J.F."/>
        </authorList>
    </citation>
    <scope>NUCLEOTIDE SEQUENCE [LARGE SCALE GENOMIC DNA]</scope>
</reference>
<gene>
    <name evidence="2" type="ORF">A2V49_00360</name>
</gene>
<evidence type="ECO:0000313" key="2">
    <source>
        <dbReference type="EMBL" id="OGC46302.1"/>
    </source>
</evidence>
<dbReference type="AlphaFoldDB" id="A0A1F4UN64"/>
<feature type="signal peptide" evidence="1">
    <location>
        <begin position="1"/>
        <end position="27"/>
    </location>
</feature>
<proteinExistence type="predicted"/>
<evidence type="ECO:0008006" key="4">
    <source>
        <dbReference type="Google" id="ProtNLM"/>
    </source>
</evidence>
<dbReference type="Gene3D" id="2.60.120.260">
    <property type="entry name" value="Galactose-binding domain-like"/>
    <property type="match status" value="1"/>
</dbReference>